<dbReference type="Gene3D" id="1.10.10.10">
    <property type="entry name" value="Winged helix-like DNA-binding domain superfamily/Winged helix DNA-binding domain"/>
    <property type="match status" value="1"/>
</dbReference>
<accession>A0A0B3S321</accession>
<keyword evidence="3" id="KW-0804">Transcription</keyword>
<evidence type="ECO:0000256" key="3">
    <source>
        <dbReference type="ARBA" id="ARBA00023163"/>
    </source>
</evidence>
<protein>
    <submittedName>
        <fullName evidence="4">Putative transcription regulator protein</fullName>
    </submittedName>
</protein>
<dbReference type="PROSITE" id="PS50949">
    <property type="entry name" value="HTH_GNTR"/>
    <property type="match status" value="1"/>
</dbReference>
<dbReference type="Pfam" id="PF07729">
    <property type="entry name" value="FCD"/>
    <property type="match status" value="1"/>
</dbReference>
<keyword evidence="5" id="KW-1185">Reference proteome</keyword>
<dbReference type="SUPFAM" id="SSF46785">
    <property type="entry name" value="Winged helix' DNA-binding domain"/>
    <property type="match status" value="1"/>
</dbReference>
<dbReference type="GO" id="GO:0003700">
    <property type="term" value="F:DNA-binding transcription factor activity"/>
    <property type="evidence" value="ECO:0007669"/>
    <property type="project" value="InterPro"/>
</dbReference>
<dbReference type="CDD" id="cd07377">
    <property type="entry name" value="WHTH_GntR"/>
    <property type="match status" value="1"/>
</dbReference>
<evidence type="ECO:0000313" key="4">
    <source>
        <dbReference type="EMBL" id="KHQ54677.1"/>
    </source>
</evidence>
<dbReference type="EMBL" id="JSUQ01000002">
    <property type="protein sequence ID" value="KHQ54677.1"/>
    <property type="molecule type" value="Genomic_DNA"/>
</dbReference>
<dbReference type="InterPro" id="IPR011711">
    <property type="entry name" value="GntR_C"/>
</dbReference>
<dbReference type="Gene3D" id="1.20.120.530">
    <property type="entry name" value="GntR ligand-binding domain-like"/>
    <property type="match status" value="1"/>
</dbReference>
<evidence type="ECO:0000313" key="5">
    <source>
        <dbReference type="Proteomes" id="UP000030960"/>
    </source>
</evidence>
<dbReference type="PRINTS" id="PR00035">
    <property type="entry name" value="HTHGNTR"/>
</dbReference>
<dbReference type="STRING" id="561184.SAMN05216376_107237"/>
<dbReference type="SUPFAM" id="SSF48008">
    <property type="entry name" value="GntR ligand-binding domain-like"/>
    <property type="match status" value="1"/>
</dbReference>
<dbReference type="PANTHER" id="PTHR43537">
    <property type="entry name" value="TRANSCRIPTIONAL REGULATOR, GNTR FAMILY"/>
    <property type="match status" value="1"/>
</dbReference>
<dbReference type="InterPro" id="IPR008920">
    <property type="entry name" value="TF_FadR/GntR_C"/>
</dbReference>
<comment type="caution">
    <text evidence="4">The sequence shown here is derived from an EMBL/GenBank/DDBJ whole genome shotgun (WGS) entry which is preliminary data.</text>
</comment>
<evidence type="ECO:0000256" key="1">
    <source>
        <dbReference type="ARBA" id="ARBA00023015"/>
    </source>
</evidence>
<keyword evidence="1" id="KW-0805">Transcription regulation</keyword>
<dbReference type="InterPro" id="IPR000524">
    <property type="entry name" value="Tscrpt_reg_HTH_GntR"/>
</dbReference>
<dbReference type="RefSeq" id="WP_232786238.1">
    <property type="nucleotide sequence ID" value="NZ_NIWB01000005.1"/>
</dbReference>
<reference evidence="4 5" key="1">
    <citation type="submission" date="2014-10" db="EMBL/GenBank/DDBJ databases">
        <title>Genome sequence of Ponticoccus sp. strain UMTAT08 isolated from clonal culture of toxic dinoflagellate Alexandrium tamiyavanichii.</title>
        <authorList>
            <person name="Gan H.Y."/>
            <person name="Muhd D.-D."/>
            <person name="Mohd Noor M.E."/>
            <person name="Yeong Y.S."/>
            <person name="Usup G."/>
        </authorList>
    </citation>
    <scope>NUCLEOTIDE SEQUENCE [LARGE SCALE GENOMIC DNA]</scope>
    <source>
        <strain evidence="4 5">UMTAT08</strain>
    </source>
</reference>
<sequence>MGDAGKTTNNDWLRRSLMTLVHGGADRASNHTSFVVDQLGFAIVAGEYPPETMIPLDPDLCEMFGVSRTVVREAKKTLIAKGLIQSKAKVGTQVRPADGWNMFDQDVMRWHASVKNPTRYYEELFEIRMIFEPAAAAQAAGRVNQIDCDGLFSLCDALEKAESRADFALADYEFHKQVLRLSGNRFLQSLGDLVQTALYSLFMSESVATFPERRKTVVDRHRTVAAAIASGAPIEAQEAMRRVINDGYRNALSDKAAPAS</sequence>
<dbReference type="Pfam" id="PF00392">
    <property type="entry name" value="GntR"/>
    <property type="match status" value="1"/>
</dbReference>
<dbReference type="GO" id="GO:0003677">
    <property type="term" value="F:DNA binding"/>
    <property type="evidence" value="ECO:0007669"/>
    <property type="project" value="UniProtKB-KW"/>
</dbReference>
<dbReference type="Proteomes" id="UP000030960">
    <property type="component" value="Unassembled WGS sequence"/>
</dbReference>
<dbReference type="SMART" id="SM00895">
    <property type="entry name" value="FCD"/>
    <property type="match status" value="1"/>
</dbReference>
<dbReference type="PANTHER" id="PTHR43537:SF44">
    <property type="entry name" value="GNTR FAMILY REGULATORY PROTEIN"/>
    <property type="match status" value="1"/>
</dbReference>
<keyword evidence="2" id="KW-0238">DNA-binding</keyword>
<dbReference type="InterPro" id="IPR036390">
    <property type="entry name" value="WH_DNA-bd_sf"/>
</dbReference>
<proteinExistence type="predicted"/>
<dbReference type="AlphaFoldDB" id="A0A0B3S321"/>
<name>A0A0B3S321_9RHOB</name>
<dbReference type="SMART" id="SM00345">
    <property type="entry name" value="HTH_GNTR"/>
    <property type="match status" value="1"/>
</dbReference>
<dbReference type="InterPro" id="IPR036388">
    <property type="entry name" value="WH-like_DNA-bd_sf"/>
</dbReference>
<evidence type="ECO:0000256" key="2">
    <source>
        <dbReference type="ARBA" id="ARBA00023125"/>
    </source>
</evidence>
<organism evidence="4 5">
    <name type="scientific">Mameliella alba</name>
    <dbReference type="NCBI Taxonomy" id="561184"/>
    <lineage>
        <taxon>Bacteria</taxon>
        <taxon>Pseudomonadati</taxon>
        <taxon>Pseudomonadota</taxon>
        <taxon>Alphaproteobacteria</taxon>
        <taxon>Rhodobacterales</taxon>
        <taxon>Roseobacteraceae</taxon>
        <taxon>Mameliella</taxon>
    </lineage>
</organism>
<dbReference type="PATRIC" id="fig|1515334.3.peg.517"/>
<gene>
    <name evidence="4" type="ORF">OA50_00511</name>
</gene>